<sequence length="176" mass="20294">MAQPVINVGSTWDTNWFAVAAISQAIVALFVLIGVVGLRQGRRLRIIAYEDRFEERYWSLMERLSLEALRAAVQAPDAPYPERGADLLVARSYFRLCETQLNVRASGWITDATWSLWEKGITDRMSRYPFKAAWQEVDADQGLYKRLRLFVDGGGDPCRLWLPVRWWRGLTGKSRR</sequence>
<keyword evidence="1" id="KW-1133">Transmembrane helix</keyword>
<comment type="caution">
    <text evidence="2">The sequence shown here is derived from an EMBL/GenBank/DDBJ whole genome shotgun (WGS) entry which is preliminary data.</text>
</comment>
<evidence type="ECO:0000313" key="2">
    <source>
        <dbReference type="EMBL" id="MDC2953375.1"/>
    </source>
</evidence>
<protein>
    <recommendedName>
        <fullName evidence="4">DUF4760 domain-containing protein</fullName>
    </recommendedName>
</protein>
<dbReference type="Proteomes" id="UP001221328">
    <property type="component" value="Unassembled WGS sequence"/>
</dbReference>
<accession>A0ABT5FLJ4</accession>
<name>A0ABT5FLJ4_9ACTN</name>
<reference evidence="2 3" key="1">
    <citation type="journal article" date="2015" name="Int. J. Syst. Evol. Microbiol.">
        <title>Streptomyces gilvifuscus sp. nov., an actinomycete that produces antibacterial compounds isolated from soil.</title>
        <authorList>
            <person name="Nguyen T.M."/>
            <person name="Kim J."/>
        </authorList>
    </citation>
    <scope>NUCLEOTIDE SEQUENCE [LARGE SCALE GENOMIC DNA]</scope>
    <source>
        <strain evidence="2 3">T113</strain>
    </source>
</reference>
<keyword evidence="1" id="KW-0472">Membrane</keyword>
<proteinExistence type="predicted"/>
<feature type="transmembrane region" description="Helical" evidence="1">
    <location>
        <begin position="16"/>
        <end position="38"/>
    </location>
</feature>
<evidence type="ECO:0000313" key="3">
    <source>
        <dbReference type="Proteomes" id="UP001221328"/>
    </source>
</evidence>
<dbReference type="RefSeq" id="WP_272173960.1">
    <property type="nucleotide sequence ID" value="NZ_JAQOSK010000001.1"/>
</dbReference>
<keyword evidence="1" id="KW-0812">Transmembrane</keyword>
<gene>
    <name evidence="2" type="ORF">PO587_02775</name>
</gene>
<evidence type="ECO:0000256" key="1">
    <source>
        <dbReference type="SAM" id="Phobius"/>
    </source>
</evidence>
<dbReference type="EMBL" id="JAQOSK010000001">
    <property type="protein sequence ID" value="MDC2953375.1"/>
    <property type="molecule type" value="Genomic_DNA"/>
</dbReference>
<evidence type="ECO:0008006" key="4">
    <source>
        <dbReference type="Google" id="ProtNLM"/>
    </source>
</evidence>
<organism evidence="2 3">
    <name type="scientific">Streptomyces gilvifuscus</name>
    <dbReference type="NCBI Taxonomy" id="1550617"/>
    <lineage>
        <taxon>Bacteria</taxon>
        <taxon>Bacillati</taxon>
        <taxon>Actinomycetota</taxon>
        <taxon>Actinomycetes</taxon>
        <taxon>Kitasatosporales</taxon>
        <taxon>Streptomycetaceae</taxon>
        <taxon>Streptomyces</taxon>
    </lineage>
</organism>
<keyword evidence="3" id="KW-1185">Reference proteome</keyword>